<keyword evidence="1" id="KW-0812">Transmembrane</keyword>
<evidence type="ECO:0000259" key="2">
    <source>
        <dbReference type="Pfam" id="PF18920"/>
    </source>
</evidence>
<feature type="transmembrane region" description="Helical" evidence="1">
    <location>
        <begin position="108"/>
        <end position="130"/>
    </location>
</feature>
<comment type="caution">
    <text evidence="3">The sequence shown here is derived from an EMBL/GenBank/DDBJ whole genome shotgun (WGS) entry which is preliminary data.</text>
</comment>
<dbReference type="AlphaFoldDB" id="A0A1G1Y9P1"/>
<proteinExistence type="predicted"/>
<sequence>MKKQKKQIKKSSAKKTVEGAKALFWYLTLFFTLGITAFSTGGLWFQFINKWFLQEVLSGQVVNPFSQTVLKMQLAALIVAVPLFFFASLTIRRALKNGSLPAENKVRLWITYIILFIAVAVATGDLITATFRLLNGDYTARFLLKCLDILVIVSWVFSYYWLELKSPKTLNHSPLPKIMGLISLVVIIISFIGTLFIMESPMEAKRKAFDRTRANDLQTIKYTIDDYYREYQKLPASLEELKNTRSATINDPKASRIYEYQITGQNAYRLCAEFDTDNKTIGEKDAEYYMMGGEFLHSAGRNCFDRQVSLTYKEIPGQPTVIPEPVPVK</sequence>
<protein>
    <recommendedName>
        <fullName evidence="2">DUF5671 domain-containing protein</fullName>
    </recommendedName>
</protein>
<reference evidence="3 4" key="1">
    <citation type="journal article" date="2016" name="Nat. Commun.">
        <title>Thousands of microbial genomes shed light on interconnected biogeochemical processes in an aquifer system.</title>
        <authorList>
            <person name="Anantharaman K."/>
            <person name="Brown C.T."/>
            <person name="Hug L.A."/>
            <person name="Sharon I."/>
            <person name="Castelle C.J."/>
            <person name="Probst A.J."/>
            <person name="Thomas B.C."/>
            <person name="Singh A."/>
            <person name="Wilkins M.J."/>
            <person name="Karaoz U."/>
            <person name="Brodie E.L."/>
            <person name="Williams K.H."/>
            <person name="Hubbard S.S."/>
            <person name="Banfield J.F."/>
        </authorList>
    </citation>
    <scope>NUCLEOTIDE SEQUENCE [LARGE SCALE GENOMIC DNA]</scope>
</reference>
<keyword evidence="1" id="KW-1133">Transmembrane helix</keyword>
<feature type="transmembrane region" description="Helical" evidence="1">
    <location>
        <begin position="142"/>
        <end position="162"/>
    </location>
</feature>
<feature type="transmembrane region" description="Helical" evidence="1">
    <location>
        <begin position="174"/>
        <end position="198"/>
    </location>
</feature>
<accession>A0A1G1Y9P1</accession>
<dbReference type="EMBL" id="MHIF01000006">
    <property type="protein sequence ID" value="OGY49019.1"/>
    <property type="molecule type" value="Genomic_DNA"/>
</dbReference>
<evidence type="ECO:0000256" key="1">
    <source>
        <dbReference type="SAM" id="Phobius"/>
    </source>
</evidence>
<feature type="transmembrane region" description="Helical" evidence="1">
    <location>
        <begin position="23"/>
        <end position="48"/>
    </location>
</feature>
<feature type="domain" description="DUF5671" evidence="2">
    <location>
        <begin position="23"/>
        <end position="148"/>
    </location>
</feature>
<dbReference type="InterPro" id="IPR043728">
    <property type="entry name" value="DUF5671"/>
</dbReference>
<dbReference type="Proteomes" id="UP000178432">
    <property type="component" value="Unassembled WGS sequence"/>
</dbReference>
<feature type="transmembrane region" description="Helical" evidence="1">
    <location>
        <begin position="68"/>
        <end position="87"/>
    </location>
</feature>
<name>A0A1G1Y9P1_9BACT</name>
<keyword evidence="1" id="KW-0472">Membrane</keyword>
<dbReference type="Pfam" id="PF18920">
    <property type="entry name" value="DUF5671"/>
    <property type="match status" value="1"/>
</dbReference>
<evidence type="ECO:0000313" key="4">
    <source>
        <dbReference type="Proteomes" id="UP000178432"/>
    </source>
</evidence>
<organism evidence="3 4">
    <name type="scientific">Candidatus Buchananbacteria bacterium RIFCSPHIGHO2_01_FULL_46_12</name>
    <dbReference type="NCBI Taxonomy" id="1797536"/>
    <lineage>
        <taxon>Bacteria</taxon>
        <taxon>Candidatus Buchananiibacteriota</taxon>
    </lineage>
</organism>
<evidence type="ECO:0000313" key="3">
    <source>
        <dbReference type="EMBL" id="OGY49019.1"/>
    </source>
</evidence>
<gene>
    <name evidence="3" type="ORF">A2663_03695</name>
</gene>